<gene>
    <name evidence="1" type="ORF">GCM10009776_35180</name>
</gene>
<evidence type="ECO:0000313" key="1">
    <source>
        <dbReference type="EMBL" id="GAA1969054.1"/>
    </source>
</evidence>
<dbReference type="RefSeq" id="WP_344097164.1">
    <property type="nucleotide sequence ID" value="NZ_BAAAOG010000011.1"/>
</dbReference>
<organism evidence="1 2">
    <name type="scientific">Microbacterium deminutum</name>
    <dbReference type="NCBI Taxonomy" id="344164"/>
    <lineage>
        <taxon>Bacteria</taxon>
        <taxon>Bacillati</taxon>
        <taxon>Actinomycetota</taxon>
        <taxon>Actinomycetes</taxon>
        <taxon>Micrococcales</taxon>
        <taxon>Microbacteriaceae</taxon>
        <taxon>Microbacterium</taxon>
    </lineage>
</organism>
<name>A0ABP5CWK8_9MICO</name>
<dbReference type="CDD" id="cd00085">
    <property type="entry name" value="HNHc"/>
    <property type="match status" value="1"/>
</dbReference>
<comment type="caution">
    <text evidence="1">The sequence shown here is derived from an EMBL/GenBank/DDBJ whole genome shotgun (WGS) entry which is preliminary data.</text>
</comment>
<evidence type="ECO:0000313" key="2">
    <source>
        <dbReference type="Proteomes" id="UP001499933"/>
    </source>
</evidence>
<accession>A0ABP5CWK8</accession>
<dbReference type="Proteomes" id="UP001499933">
    <property type="component" value="Unassembled WGS sequence"/>
</dbReference>
<proteinExistence type="predicted"/>
<reference evidence="2" key="1">
    <citation type="journal article" date="2019" name="Int. J. Syst. Evol. Microbiol.">
        <title>The Global Catalogue of Microorganisms (GCM) 10K type strain sequencing project: providing services to taxonomists for standard genome sequencing and annotation.</title>
        <authorList>
            <consortium name="The Broad Institute Genomics Platform"/>
            <consortium name="The Broad Institute Genome Sequencing Center for Infectious Disease"/>
            <person name="Wu L."/>
            <person name="Ma J."/>
        </authorList>
    </citation>
    <scope>NUCLEOTIDE SEQUENCE [LARGE SCALE GENOMIC DNA]</scope>
    <source>
        <strain evidence="2">JCM 14901</strain>
    </source>
</reference>
<dbReference type="InterPro" id="IPR003615">
    <property type="entry name" value="HNH_nuc"/>
</dbReference>
<evidence type="ECO:0008006" key="3">
    <source>
        <dbReference type="Google" id="ProtNLM"/>
    </source>
</evidence>
<keyword evidence="2" id="KW-1185">Reference proteome</keyword>
<dbReference type="EMBL" id="BAAAOG010000011">
    <property type="protein sequence ID" value="GAA1969054.1"/>
    <property type="molecule type" value="Genomic_DNA"/>
</dbReference>
<protein>
    <recommendedName>
        <fullName evidence="3">HNH endonuclease</fullName>
    </recommendedName>
</protein>
<sequence>MNNRRKPGRLNRYRSEFLHSAAWFARRDRWFKKQQRLGRNLSCAACGRPASERELELHHLDYTGVRFADGSWRAFERHADLVPLHPFCHDLLHRLIDRDAVLARHRSRRDASALALERLRIKITAFEESL</sequence>